<evidence type="ECO:0000256" key="6">
    <source>
        <dbReference type="ARBA" id="ARBA00022694"/>
    </source>
</evidence>
<keyword evidence="8 10" id="KW-0521">NADP</keyword>
<evidence type="ECO:0000256" key="2">
    <source>
        <dbReference type="ARBA" id="ARBA00022490"/>
    </source>
</evidence>
<dbReference type="InterPro" id="IPR004417">
    <property type="entry name" value="TrmFO"/>
</dbReference>
<comment type="similarity">
    <text evidence="10">Belongs to the MnmG family. TrmFO subfamily.</text>
</comment>
<dbReference type="GO" id="GO:0047151">
    <property type="term" value="F:tRNA (uracil(54)-C5)-methyltransferase activity, 5,10-methylenetetrahydrofolate-dependent"/>
    <property type="evidence" value="ECO:0007669"/>
    <property type="project" value="UniProtKB-UniRule"/>
</dbReference>
<accession>A0A7C4UAM7</accession>
<dbReference type="PANTHER" id="PTHR11806:SF2">
    <property type="entry name" value="METHYLENETETRAHYDROFOLATE--TRNA-(URACIL-5-)-METHYLTRANSFERASE TRMFO"/>
    <property type="match status" value="1"/>
</dbReference>
<dbReference type="InterPro" id="IPR002218">
    <property type="entry name" value="MnmG-rel"/>
</dbReference>
<evidence type="ECO:0000256" key="4">
    <source>
        <dbReference type="ARBA" id="ARBA00022630"/>
    </source>
</evidence>
<keyword evidence="9 10" id="KW-0520">NAD</keyword>
<dbReference type="SUPFAM" id="SSF51905">
    <property type="entry name" value="FAD/NAD(P)-binding domain"/>
    <property type="match status" value="1"/>
</dbReference>
<evidence type="ECO:0000256" key="9">
    <source>
        <dbReference type="ARBA" id="ARBA00023027"/>
    </source>
</evidence>
<gene>
    <name evidence="10" type="primary">trmFO</name>
    <name evidence="12" type="ORF">ENV67_05555</name>
</gene>
<feature type="binding site" evidence="10">
    <location>
        <begin position="9"/>
        <end position="14"/>
    </location>
    <ligand>
        <name>FAD</name>
        <dbReference type="ChEBI" id="CHEBI:57692"/>
    </ligand>
</feature>
<dbReference type="AlphaFoldDB" id="A0A7C4UAM7"/>
<comment type="function">
    <text evidence="10">Catalyzes the folate-dependent formation of 5-methyl-uridine at position 54 (M-5-U54) in all tRNAs.</text>
</comment>
<dbReference type="NCBIfam" id="NF003739">
    <property type="entry name" value="PRK05335.1"/>
    <property type="match status" value="1"/>
</dbReference>
<comment type="subcellular location">
    <subcellularLocation>
        <location evidence="10">Cytoplasm</location>
    </subcellularLocation>
</comment>
<comment type="catalytic activity">
    <reaction evidence="10">
        <text>uridine(54) in tRNA + (6R)-5,10-methylene-5,6,7,8-tetrahydrofolate + NADPH + H(+) = 5-methyluridine(54) in tRNA + (6S)-5,6,7,8-tetrahydrofolate + NADP(+)</text>
        <dbReference type="Rhea" id="RHEA:62372"/>
        <dbReference type="Rhea" id="RHEA-COMP:10167"/>
        <dbReference type="Rhea" id="RHEA-COMP:10193"/>
        <dbReference type="ChEBI" id="CHEBI:15378"/>
        <dbReference type="ChEBI" id="CHEBI:15636"/>
        <dbReference type="ChEBI" id="CHEBI:57453"/>
        <dbReference type="ChEBI" id="CHEBI:57783"/>
        <dbReference type="ChEBI" id="CHEBI:58349"/>
        <dbReference type="ChEBI" id="CHEBI:65315"/>
        <dbReference type="ChEBI" id="CHEBI:74447"/>
        <dbReference type="EC" id="2.1.1.74"/>
    </reaction>
</comment>
<evidence type="ECO:0000256" key="8">
    <source>
        <dbReference type="ARBA" id="ARBA00022857"/>
    </source>
</evidence>
<evidence type="ECO:0000256" key="1">
    <source>
        <dbReference type="ARBA" id="ARBA00001974"/>
    </source>
</evidence>
<dbReference type="Pfam" id="PF01134">
    <property type="entry name" value="GIDA"/>
    <property type="match status" value="1"/>
</dbReference>
<dbReference type="Gene3D" id="3.50.50.60">
    <property type="entry name" value="FAD/NAD(P)-binding domain"/>
    <property type="match status" value="2"/>
</dbReference>
<dbReference type="GO" id="GO:0050660">
    <property type="term" value="F:flavin adenine dinucleotide binding"/>
    <property type="evidence" value="ECO:0007669"/>
    <property type="project" value="UniProtKB-UniRule"/>
</dbReference>
<organism evidence="12">
    <name type="scientific">candidate division WOR-3 bacterium</name>
    <dbReference type="NCBI Taxonomy" id="2052148"/>
    <lineage>
        <taxon>Bacteria</taxon>
        <taxon>Bacteria division WOR-3</taxon>
    </lineage>
</organism>
<keyword evidence="3 10" id="KW-0489">Methyltransferase</keyword>
<comment type="caution">
    <text evidence="12">The sequence shown here is derived from an EMBL/GenBank/DDBJ whole genome shotgun (WGS) entry which is preliminary data.</text>
</comment>
<dbReference type="InterPro" id="IPR040131">
    <property type="entry name" value="MnmG_N"/>
</dbReference>
<evidence type="ECO:0000259" key="11">
    <source>
        <dbReference type="Pfam" id="PF01134"/>
    </source>
</evidence>
<evidence type="ECO:0000256" key="10">
    <source>
        <dbReference type="HAMAP-Rule" id="MF_01037"/>
    </source>
</evidence>
<dbReference type="GO" id="GO:0005829">
    <property type="term" value="C:cytosol"/>
    <property type="evidence" value="ECO:0007669"/>
    <property type="project" value="TreeGrafter"/>
</dbReference>
<evidence type="ECO:0000313" key="12">
    <source>
        <dbReference type="EMBL" id="HGW91991.1"/>
    </source>
</evidence>
<dbReference type="NCBIfam" id="TIGR00137">
    <property type="entry name" value="gid_trmFO"/>
    <property type="match status" value="1"/>
</dbReference>
<dbReference type="EMBL" id="DTHG01000070">
    <property type="protein sequence ID" value="HGW91991.1"/>
    <property type="molecule type" value="Genomic_DNA"/>
</dbReference>
<comment type="catalytic activity">
    <reaction evidence="10">
        <text>uridine(54) in tRNA + (6R)-5,10-methylene-5,6,7,8-tetrahydrofolate + NADH + H(+) = 5-methyluridine(54) in tRNA + (6S)-5,6,7,8-tetrahydrofolate + NAD(+)</text>
        <dbReference type="Rhea" id="RHEA:16873"/>
        <dbReference type="Rhea" id="RHEA-COMP:10167"/>
        <dbReference type="Rhea" id="RHEA-COMP:10193"/>
        <dbReference type="ChEBI" id="CHEBI:15378"/>
        <dbReference type="ChEBI" id="CHEBI:15636"/>
        <dbReference type="ChEBI" id="CHEBI:57453"/>
        <dbReference type="ChEBI" id="CHEBI:57540"/>
        <dbReference type="ChEBI" id="CHEBI:57945"/>
        <dbReference type="ChEBI" id="CHEBI:65315"/>
        <dbReference type="ChEBI" id="CHEBI:74447"/>
        <dbReference type="EC" id="2.1.1.74"/>
    </reaction>
</comment>
<comment type="cofactor">
    <cofactor evidence="1 10">
        <name>FAD</name>
        <dbReference type="ChEBI" id="CHEBI:57692"/>
    </cofactor>
</comment>
<name>A0A7C4UAM7_UNCW3</name>
<dbReference type="EC" id="2.1.1.74" evidence="10"/>
<protein>
    <recommendedName>
        <fullName evidence="10">Methylenetetrahydrofolate--tRNA-(uracil-5-)-methyltransferase TrmFO</fullName>
        <ecNumber evidence="10">2.1.1.74</ecNumber>
    </recommendedName>
    <alternativeName>
        <fullName evidence="10">Folate-dependent tRNA (uracil-5-)-methyltransferase</fullName>
    </alternativeName>
    <alternativeName>
        <fullName evidence="10">Folate-dependent tRNA(M-5-U54)-methyltransferase</fullName>
    </alternativeName>
</protein>
<keyword evidence="2 10" id="KW-0963">Cytoplasm</keyword>
<keyword evidence="5 10" id="KW-0808">Transferase</keyword>
<dbReference type="InterPro" id="IPR036188">
    <property type="entry name" value="FAD/NAD-bd_sf"/>
</dbReference>
<dbReference type="GO" id="GO:0002098">
    <property type="term" value="P:tRNA wobble uridine modification"/>
    <property type="evidence" value="ECO:0007669"/>
    <property type="project" value="TreeGrafter"/>
</dbReference>
<dbReference type="PANTHER" id="PTHR11806">
    <property type="entry name" value="GLUCOSE INHIBITED DIVISION PROTEIN A"/>
    <property type="match status" value="1"/>
</dbReference>
<keyword evidence="7 10" id="KW-0274">FAD</keyword>
<keyword evidence="4 10" id="KW-0285">Flavoprotein</keyword>
<keyword evidence="6 10" id="KW-0819">tRNA processing</keyword>
<sequence length="424" mass="48652">MHSDVQIIGCGLSGSECAMFLISKGIDVTIKEMRPFKMTEAHKTGYFAELVCSNSLKSDETNNAQGILKMEMKNIGSKVLEFAYKNRIKGGKALVVDRERFAKDITDYIESNAKVIREEAINIDESKINVIATGPLTSKNFLVFLKRLTGEKNLYFYDAVSPIILSSSIDYDYAFWGSRNKEGDDYLNLPLTKEEYEKFVKEIKNAEMHLPHIKEDLFFKGCMPVEEIAKTGKDSLRFSVMKPVGLKFPERFKDAYACVQLRREDNEGKAFSIVGFQTRLKISEQERVFRIIPALRNAVFLRYGMIHRNTYINTPILLDKFLRLKDNIFIIGTLIGLEGYMEATLSGLYAGINIERIIRGKKPVPPPEGTIFEGIFSYLFEKRASFKPINANFGILKNYNKKEKDKILENSIKKIKEWEEFYEI</sequence>
<evidence type="ECO:0000256" key="3">
    <source>
        <dbReference type="ARBA" id="ARBA00022603"/>
    </source>
</evidence>
<evidence type="ECO:0000256" key="5">
    <source>
        <dbReference type="ARBA" id="ARBA00022679"/>
    </source>
</evidence>
<evidence type="ECO:0000256" key="7">
    <source>
        <dbReference type="ARBA" id="ARBA00022827"/>
    </source>
</evidence>
<dbReference type="HAMAP" id="MF_01037">
    <property type="entry name" value="TrmFO"/>
    <property type="match status" value="1"/>
</dbReference>
<reference evidence="12" key="1">
    <citation type="journal article" date="2020" name="mSystems">
        <title>Genome- and Community-Level Interaction Insights into Carbon Utilization and Element Cycling Functions of Hydrothermarchaeota in Hydrothermal Sediment.</title>
        <authorList>
            <person name="Zhou Z."/>
            <person name="Liu Y."/>
            <person name="Xu W."/>
            <person name="Pan J."/>
            <person name="Luo Z.H."/>
            <person name="Li M."/>
        </authorList>
    </citation>
    <scope>NUCLEOTIDE SEQUENCE [LARGE SCALE GENOMIC DNA]</scope>
    <source>
        <strain evidence="12">SpSt-780</strain>
    </source>
</reference>
<feature type="domain" description="MnmG N-terminal" evidence="11">
    <location>
        <begin position="4"/>
        <end position="361"/>
    </location>
</feature>
<proteinExistence type="inferred from homology"/>
<dbReference type="GO" id="GO:0030488">
    <property type="term" value="P:tRNA methylation"/>
    <property type="evidence" value="ECO:0007669"/>
    <property type="project" value="TreeGrafter"/>
</dbReference>